<dbReference type="Pfam" id="PF00583">
    <property type="entry name" value="Acetyltransf_1"/>
    <property type="match status" value="1"/>
</dbReference>
<keyword evidence="5" id="KW-1185">Reference proteome</keyword>
<evidence type="ECO:0000313" key="4">
    <source>
        <dbReference type="EMBL" id="GHO46381.1"/>
    </source>
</evidence>
<dbReference type="Proteomes" id="UP000612362">
    <property type="component" value="Unassembled WGS sequence"/>
</dbReference>
<gene>
    <name evidence="4" type="ORF">KSX_45440</name>
</gene>
<dbReference type="PROSITE" id="PS51186">
    <property type="entry name" value="GNAT"/>
    <property type="match status" value="1"/>
</dbReference>
<name>A0A8J3I2G5_9CHLR</name>
<sequence length="150" mass="17632">MSSVTFQLATPTDLETIIFFMQQFYAMYSYQLSERKREVVDHLLRTPAYGRIWLIQYNQQPVGYVILTFGYSIEFYGRDALVDELYISDDARGKKVGTQTLAFLEKACQEMGIRALHLEVEYDNEVGQHLYRKAGFAEHKRHFMTRWLPA</sequence>
<evidence type="ECO:0000259" key="3">
    <source>
        <dbReference type="PROSITE" id="PS51186"/>
    </source>
</evidence>
<dbReference type="EMBL" id="BNJF01000002">
    <property type="protein sequence ID" value="GHO46381.1"/>
    <property type="molecule type" value="Genomic_DNA"/>
</dbReference>
<dbReference type="SUPFAM" id="SSF55729">
    <property type="entry name" value="Acyl-CoA N-acyltransferases (Nat)"/>
    <property type="match status" value="1"/>
</dbReference>
<organism evidence="4 5">
    <name type="scientific">Ktedonospora formicarum</name>
    <dbReference type="NCBI Taxonomy" id="2778364"/>
    <lineage>
        <taxon>Bacteria</taxon>
        <taxon>Bacillati</taxon>
        <taxon>Chloroflexota</taxon>
        <taxon>Ktedonobacteria</taxon>
        <taxon>Ktedonobacterales</taxon>
        <taxon>Ktedonobacteraceae</taxon>
        <taxon>Ktedonospora</taxon>
    </lineage>
</organism>
<dbReference type="Gene3D" id="3.40.630.30">
    <property type="match status" value="1"/>
</dbReference>
<dbReference type="InterPro" id="IPR016181">
    <property type="entry name" value="Acyl_CoA_acyltransferase"/>
</dbReference>
<evidence type="ECO:0000256" key="2">
    <source>
        <dbReference type="ARBA" id="ARBA00023315"/>
    </source>
</evidence>
<dbReference type="GO" id="GO:0016747">
    <property type="term" value="F:acyltransferase activity, transferring groups other than amino-acyl groups"/>
    <property type="evidence" value="ECO:0007669"/>
    <property type="project" value="InterPro"/>
</dbReference>
<protein>
    <recommendedName>
        <fullName evidence="3">N-acetyltransferase domain-containing protein</fullName>
    </recommendedName>
</protein>
<proteinExistence type="predicted"/>
<keyword evidence="2" id="KW-0012">Acyltransferase</keyword>
<keyword evidence="1" id="KW-0808">Transferase</keyword>
<evidence type="ECO:0000313" key="5">
    <source>
        <dbReference type="Proteomes" id="UP000612362"/>
    </source>
</evidence>
<comment type="caution">
    <text evidence="4">The sequence shown here is derived from an EMBL/GenBank/DDBJ whole genome shotgun (WGS) entry which is preliminary data.</text>
</comment>
<dbReference type="CDD" id="cd04301">
    <property type="entry name" value="NAT_SF"/>
    <property type="match status" value="1"/>
</dbReference>
<dbReference type="PANTHER" id="PTHR43877:SF2">
    <property type="entry name" value="AMINOALKYLPHOSPHONATE N-ACETYLTRANSFERASE-RELATED"/>
    <property type="match status" value="1"/>
</dbReference>
<dbReference type="AlphaFoldDB" id="A0A8J3I2G5"/>
<dbReference type="RefSeq" id="WP_220195762.1">
    <property type="nucleotide sequence ID" value="NZ_BNJF01000002.1"/>
</dbReference>
<reference evidence="4" key="1">
    <citation type="submission" date="2020-10" db="EMBL/GenBank/DDBJ databases">
        <title>Taxonomic study of unclassified bacteria belonging to the class Ktedonobacteria.</title>
        <authorList>
            <person name="Yabe S."/>
            <person name="Wang C.M."/>
            <person name="Zheng Y."/>
            <person name="Sakai Y."/>
            <person name="Cavaletti L."/>
            <person name="Monciardini P."/>
            <person name="Donadio S."/>
        </authorList>
    </citation>
    <scope>NUCLEOTIDE SEQUENCE</scope>
    <source>
        <strain evidence="4">SOSP1-1</strain>
    </source>
</reference>
<dbReference type="InterPro" id="IPR050832">
    <property type="entry name" value="Bact_Acetyltransf"/>
</dbReference>
<dbReference type="InterPro" id="IPR000182">
    <property type="entry name" value="GNAT_dom"/>
</dbReference>
<feature type="domain" description="N-acetyltransferase" evidence="3">
    <location>
        <begin position="4"/>
        <end position="150"/>
    </location>
</feature>
<evidence type="ECO:0000256" key="1">
    <source>
        <dbReference type="ARBA" id="ARBA00022679"/>
    </source>
</evidence>
<accession>A0A8J3I2G5</accession>
<dbReference type="PANTHER" id="PTHR43877">
    <property type="entry name" value="AMINOALKYLPHOSPHONATE N-ACETYLTRANSFERASE-RELATED-RELATED"/>
    <property type="match status" value="1"/>
</dbReference>